<accession>A0AAV7I7A4</accession>
<dbReference type="AlphaFoldDB" id="A0AAV7I7A4"/>
<organism evidence="2 3">
    <name type="scientific">Cotesia glomerata</name>
    <name type="common">Lepidopteran parasitic wasp</name>
    <name type="synonym">Apanteles glomeratus</name>
    <dbReference type="NCBI Taxonomy" id="32391"/>
    <lineage>
        <taxon>Eukaryota</taxon>
        <taxon>Metazoa</taxon>
        <taxon>Ecdysozoa</taxon>
        <taxon>Arthropoda</taxon>
        <taxon>Hexapoda</taxon>
        <taxon>Insecta</taxon>
        <taxon>Pterygota</taxon>
        <taxon>Neoptera</taxon>
        <taxon>Endopterygota</taxon>
        <taxon>Hymenoptera</taxon>
        <taxon>Apocrita</taxon>
        <taxon>Ichneumonoidea</taxon>
        <taxon>Braconidae</taxon>
        <taxon>Microgastrinae</taxon>
        <taxon>Cotesia</taxon>
    </lineage>
</organism>
<dbReference type="EMBL" id="JAHXZJ010002237">
    <property type="protein sequence ID" value="KAH0546077.1"/>
    <property type="molecule type" value="Genomic_DNA"/>
</dbReference>
<evidence type="ECO:0000256" key="1">
    <source>
        <dbReference type="SAM" id="MobiDB-lite"/>
    </source>
</evidence>
<dbReference type="Proteomes" id="UP000826195">
    <property type="component" value="Unassembled WGS sequence"/>
</dbReference>
<feature type="compositionally biased region" description="Basic and acidic residues" evidence="1">
    <location>
        <begin position="110"/>
        <end position="124"/>
    </location>
</feature>
<evidence type="ECO:0000313" key="2">
    <source>
        <dbReference type="EMBL" id="KAH0546077.1"/>
    </source>
</evidence>
<keyword evidence="3" id="KW-1185">Reference proteome</keyword>
<proteinExistence type="predicted"/>
<sequence length="124" mass="13829">MGKTLTSRDGVAAAYRGRQLEEGSIWFLNGCDFLYHYFIGTFKNLSLRFAGNLNDWDKAELTTRHEGSARRSGSTGVIREGANCQAPLVDERELSTEQPCTLGSPPSWHLQDHIRDRGARGSRS</sequence>
<comment type="caution">
    <text evidence="2">The sequence shown here is derived from an EMBL/GenBank/DDBJ whole genome shotgun (WGS) entry which is preliminary data.</text>
</comment>
<name>A0AAV7I7A4_COTGL</name>
<gene>
    <name evidence="2" type="ORF">KQX54_006340</name>
</gene>
<reference evidence="2 3" key="1">
    <citation type="journal article" date="2021" name="J. Hered.">
        <title>A chromosome-level genome assembly of the parasitoid wasp, Cotesia glomerata (Hymenoptera: Braconidae).</title>
        <authorList>
            <person name="Pinto B.J."/>
            <person name="Weis J.J."/>
            <person name="Gamble T."/>
            <person name="Ode P.J."/>
            <person name="Paul R."/>
            <person name="Zaspel J.M."/>
        </authorList>
    </citation>
    <scope>NUCLEOTIDE SEQUENCE [LARGE SCALE GENOMIC DNA]</scope>
    <source>
        <strain evidence="2">CgM1</strain>
    </source>
</reference>
<evidence type="ECO:0000313" key="3">
    <source>
        <dbReference type="Proteomes" id="UP000826195"/>
    </source>
</evidence>
<feature type="region of interest" description="Disordered" evidence="1">
    <location>
        <begin position="88"/>
        <end position="124"/>
    </location>
</feature>
<protein>
    <submittedName>
        <fullName evidence="2">Uncharacterized protein</fullName>
    </submittedName>
</protein>